<organism evidence="1 2">
    <name type="scientific">Rodentibacter ratti</name>
    <dbReference type="NCBI Taxonomy" id="1906745"/>
    <lineage>
        <taxon>Bacteria</taxon>
        <taxon>Pseudomonadati</taxon>
        <taxon>Pseudomonadota</taxon>
        <taxon>Gammaproteobacteria</taxon>
        <taxon>Pasteurellales</taxon>
        <taxon>Pasteurellaceae</taxon>
        <taxon>Rodentibacter</taxon>
    </lineage>
</organism>
<name>A0A1V3KXY4_9PAST</name>
<dbReference type="NCBIfam" id="NF040584">
    <property type="entry name" value="STY4534_fam"/>
    <property type="match status" value="1"/>
</dbReference>
<keyword evidence="2" id="KW-1185">Reference proteome</keyword>
<comment type="caution">
    <text evidence="1">The sequence shown here is derived from an EMBL/GenBank/DDBJ whole genome shotgun (WGS) entry which is preliminary data.</text>
</comment>
<dbReference type="AlphaFoldDB" id="A0A1V3KXY4"/>
<dbReference type="Pfam" id="PF12101">
    <property type="entry name" value="DUF3577"/>
    <property type="match status" value="1"/>
</dbReference>
<dbReference type="EMBL" id="MLAG01000037">
    <property type="protein sequence ID" value="OOF81993.1"/>
    <property type="molecule type" value="Genomic_DNA"/>
</dbReference>
<evidence type="ECO:0000313" key="1">
    <source>
        <dbReference type="EMBL" id="OOF81993.1"/>
    </source>
</evidence>
<protein>
    <recommendedName>
        <fullName evidence="3">DUF3577 domain-containing protein</fullName>
    </recommendedName>
</protein>
<dbReference type="InterPro" id="IPR021960">
    <property type="entry name" value="DUF3577"/>
</dbReference>
<proteinExistence type="predicted"/>
<dbReference type="RefSeq" id="WP_077497017.1">
    <property type="nucleotide sequence ID" value="NZ_MLAG01000037.1"/>
</dbReference>
<sequence>MSTQNNQQTKYFNLHTSGIGYLSDIREIKPTKGKKGDSYWACRIAALVGPADSPEYRFFDVNISGEETVQLIKRCQEAVEAKKKVLVSFVMGDLRYDTFTYSKDSEYHKKGDTGVSLKGRLFRINFIKVDGELKYQLEKRQSAEQDN</sequence>
<dbReference type="Proteomes" id="UP000188573">
    <property type="component" value="Unassembled WGS sequence"/>
</dbReference>
<gene>
    <name evidence="1" type="ORF">BKG92_07695</name>
</gene>
<accession>A0A1V3KXY4</accession>
<reference evidence="1 2" key="1">
    <citation type="submission" date="2016-10" db="EMBL/GenBank/DDBJ databases">
        <title>Rodentibacter gen. nov. and new species.</title>
        <authorList>
            <person name="Christensen H."/>
        </authorList>
    </citation>
    <scope>NUCLEOTIDE SEQUENCE [LARGE SCALE GENOMIC DNA]</scope>
    <source>
        <strain evidence="1 2">Ac81</strain>
    </source>
</reference>
<evidence type="ECO:0000313" key="2">
    <source>
        <dbReference type="Proteomes" id="UP000188573"/>
    </source>
</evidence>
<evidence type="ECO:0008006" key="3">
    <source>
        <dbReference type="Google" id="ProtNLM"/>
    </source>
</evidence>